<keyword evidence="2" id="KW-1185">Reference proteome</keyword>
<name>A0A8H6SBY6_MYCCL</name>
<evidence type="ECO:0000313" key="2">
    <source>
        <dbReference type="Proteomes" id="UP000613580"/>
    </source>
</evidence>
<organism evidence="1 2">
    <name type="scientific">Mycena chlorophos</name>
    <name type="common">Agaric fungus</name>
    <name type="synonym">Agaricus chlorophos</name>
    <dbReference type="NCBI Taxonomy" id="658473"/>
    <lineage>
        <taxon>Eukaryota</taxon>
        <taxon>Fungi</taxon>
        <taxon>Dikarya</taxon>
        <taxon>Basidiomycota</taxon>
        <taxon>Agaricomycotina</taxon>
        <taxon>Agaricomycetes</taxon>
        <taxon>Agaricomycetidae</taxon>
        <taxon>Agaricales</taxon>
        <taxon>Marasmiineae</taxon>
        <taxon>Mycenaceae</taxon>
        <taxon>Mycena</taxon>
    </lineage>
</organism>
<dbReference type="OrthoDB" id="2884925at2759"/>
<dbReference type="Proteomes" id="UP000613580">
    <property type="component" value="Unassembled WGS sequence"/>
</dbReference>
<accession>A0A8H6SBY6</accession>
<reference evidence="1" key="1">
    <citation type="submission" date="2020-05" db="EMBL/GenBank/DDBJ databases">
        <title>Mycena genomes resolve the evolution of fungal bioluminescence.</title>
        <authorList>
            <person name="Tsai I.J."/>
        </authorList>
    </citation>
    <scope>NUCLEOTIDE SEQUENCE</scope>
    <source>
        <strain evidence="1">110903Hualien_Pintung</strain>
    </source>
</reference>
<dbReference type="AlphaFoldDB" id="A0A8H6SBY6"/>
<dbReference type="Gene3D" id="1.20.1280.50">
    <property type="match status" value="1"/>
</dbReference>
<protein>
    <submittedName>
        <fullName evidence="1">F-box domain-containing protein</fullName>
    </submittedName>
</protein>
<evidence type="ECO:0000313" key="1">
    <source>
        <dbReference type="EMBL" id="KAF7296599.1"/>
    </source>
</evidence>
<sequence length="492" mass="55656">MTPELREVHVRLEELDNEIAGTLAHAERLRLRRTYLLVDLNRSASPLNRLPPELIGEIFLFTLPEDTHTLPNPHRSPILLTHVCRLWRDIAVGLSTLWSSICISEILHCYPKPGLLEMLEAFLIRAENAPISMTLAPGATQHPMPLMPMFDGSRRSELFRLARHTSARWRELEIVRPFSDLPLLLRHDEPWDFGQLEKLTILPTQGTRPERGRPLKLTPLTEAQKLRDVHLSGFSPRTLLLPWWQLTNIHMENLYPVEILDTLSCTASVVDASFSVFPSAFFHLPNTNTNDTPTGRPRALKSLTITGENHITPLLDHLMLYPFKKFHLAFGPNNEFAPLVQFLTSFPSLTDIALEFDGAIKLPDLGACIEQMPRAQSLILACRNGLSNGPLPHALATNNEILPALKSLTLIEHVDRYNEPPVDTSMLAEMLRARWGQGLKEFRLSTTQAMFTSEQMAQFVDLAKAGMKVKIQSHGSGPFLKVWFDSDIAKQW</sequence>
<comment type="caution">
    <text evidence="1">The sequence shown here is derived from an EMBL/GenBank/DDBJ whole genome shotgun (WGS) entry which is preliminary data.</text>
</comment>
<gene>
    <name evidence="1" type="ORF">HMN09_01067500</name>
</gene>
<proteinExistence type="predicted"/>
<dbReference type="EMBL" id="JACAZE010000016">
    <property type="protein sequence ID" value="KAF7296599.1"/>
    <property type="molecule type" value="Genomic_DNA"/>
</dbReference>
<dbReference type="SUPFAM" id="SSF81383">
    <property type="entry name" value="F-box domain"/>
    <property type="match status" value="1"/>
</dbReference>
<dbReference type="InterPro" id="IPR036047">
    <property type="entry name" value="F-box-like_dom_sf"/>
</dbReference>